<evidence type="ECO:0000256" key="1">
    <source>
        <dbReference type="ARBA" id="ARBA00009237"/>
    </source>
</evidence>
<dbReference type="Pfam" id="PF02931">
    <property type="entry name" value="Neur_chan_LBD"/>
    <property type="match status" value="1"/>
</dbReference>
<dbReference type="InterPro" id="IPR036734">
    <property type="entry name" value="Neur_chan_lig-bd_sf"/>
</dbReference>
<protein>
    <submittedName>
        <fullName evidence="19">Nicotinic acetylcholine receptor subunit</fullName>
    </submittedName>
</protein>
<evidence type="ECO:0000256" key="4">
    <source>
        <dbReference type="ARBA" id="ARBA00022692"/>
    </source>
</evidence>
<dbReference type="AlphaFoldDB" id="A0A8E0RVV3"/>
<evidence type="ECO:0000256" key="12">
    <source>
        <dbReference type="ARBA" id="ARBA00023286"/>
    </source>
</evidence>
<reference evidence="19" key="1">
    <citation type="submission" date="2019-05" db="EMBL/GenBank/DDBJ databases">
        <title>Annotation for the trematode Fasciolopsis buski.</title>
        <authorList>
            <person name="Choi Y.-J."/>
        </authorList>
    </citation>
    <scope>NUCLEOTIDE SEQUENCE</scope>
    <source>
        <strain evidence="19">HT</strain>
        <tissue evidence="19">Whole worm</tissue>
    </source>
</reference>
<keyword evidence="2 15" id="KW-0813">Transport</keyword>
<dbReference type="InterPro" id="IPR018000">
    <property type="entry name" value="Neurotransmitter_ion_chnl_CS"/>
</dbReference>
<evidence type="ECO:0000256" key="15">
    <source>
        <dbReference type="RuleBase" id="RU000687"/>
    </source>
</evidence>
<evidence type="ECO:0000259" key="18">
    <source>
        <dbReference type="Pfam" id="PF02932"/>
    </source>
</evidence>
<evidence type="ECO:0000256" key="11">
    <source>
        <dbReference type="ARBA" id="ARBA00023180"/>
    </source>
</evidence>
<dbReference type="CDD" id="cd19051">
    <property type="entry name" value="LGIC_TM_cation"/>
    <property type="match status" value="1"/>
</dbReference>
<feature type="domain" description="Neurotransmitter-gated ion-channel ligand-binding" evidence="17">
    <location>
        <begin position="34"/>
        <end position="188"/>
    </location>
</feature>
<dbReference type="GO" id="GO:0022848">
    <property type="term" value="F:acetylcholine-gated monoatomic cation-selective channel activity"/>
    <property type="evidence" value="ECO:0007669"/>
    <property type="project" value="InterPro"/>
</dbReference>
<keyword evidence="5 15" id="KW-1133">Transmembrane helix</keyword>
<evidence type="ECO:0000256" key="5">
    <source>
        <dbReference type="ARBA" id="ARBA00022989"/>
    </source>
</evidence>
<dbReference type="PRINTS" id="PR00254">
    <property type="entry name" value="NICOTINICR"/>
</dbReference>
<evidence type="ECO:0000256" key="9">
    <source>
        <dbReference type="ARBA" id="ARBA00023157"/>
    </source>
</evidence>
<dbReference type="InterPro" id="IPR002394">
    <property type="entry name" value="Nicotinic_acetylcholine_rcpt"/>
</dbReference>
<evidence type="ECO:0000256" key="8">
    <source>
        <dbReference type="ARBA" id="ARBA00023136"/>
    </source>
</evidence>
<dbReference type="CDD" id="cd18997">
    <property type="entry name" value="LGIC_ECD_nAChR"/>
    <property type="match status" value="1"/>
</dbReference>
<feature type="transmembrane region" description="Helical" evidence="15">
    <location>
        <begin position="189"/>
        <end position="214"/>
    </location>
</feature>
<keyword evidence="6" id="KW-0770">Synapse</keyword>
<organism evidence="19 20">
    <name type="scientific">Fasciolopsis buskii</name>
    <dbReference type="NCBI Taxonomy" id="27845"/>
    <lineage>
        <taxon>Eukaryota</taxon>
        <taxon>Metazoa</taxon>
        <taxon>Spiralia</taxon>
        <taxon>Lophotrochozoa</taxon>
        <taxon>Platyhelminthes</taxon>
        <taxon>Trematoda</taxon>
        <taxon>Digenea</taxon>
        <taxon>Plagiorchiida</taxon>
        <taxon>Echinostomata</taxon>
        <taxon>Echinostomatoidea</taxon>
        <taxon>Fasciolidae</taxon>
        <taxon>Fasciolopsis</taxon>
    </lineage>
</organism>
<dbReference type="Proteomes" id="UP000728185">
    <property type="component" value="Unassembled WGS sequence"/>
</dbReference>
<feature type="domain" description="Neurotransmitter-gated ion-channel transmembrane" evidence="18">
    <location>
        <begin position="195"/>
        <end position="526"/>
    </location>
</feature>
<evidence type="ECO:0000259" key="17">
    <source>
        <dbReference type="Pfam" id="PF02931"/>
    </source>
</evidence>
<dbReference type="InterPro" id="IPR006201">
    <property type="entry name" value="Neur_channel"/>
</dbReference>
<evidence type="ECO:0000313" key="20">
    <source>
        <dbReference type="Proteomes" id="UP000728185"/>
    </source>
</evidence>
<keyword evidence="3" id="KW-1003">Cell membrane</keyword>
<feature type="transmembrane region" description="Helical" evidence="15">
    <location>
        <begin position="288"/>
        <end position="306"/>
    </location>
</feature>
<comment type="subcellular location">
    <subcellularLocation>
        <location evidence="14">Synaptic cell membrane</location>
        <topology evidence="14">Multi-pass membrane protein</topology>
    </subcellularLocation>
</comment>
<comment type="similarity">
    <text evidence="1">Belongs to the ligand-gated ion channel (TC 1.A.9) family. Acetylcholine receptor (TC 1.A.9.1) subfamily.</text>
</comment>
<keyword evidence="8 15" id="KW-0472">Membrane</keyword>
<accession>A0A8E0RVV3</accession>
<dbReference type="GO" id="GO:0045211">
    <property type="term" value="C:postsynaptic membrane"/>
    <property type="evidence" value="ECO:0007669"/>
    <property type="project" value="InterPro"/>
</dbReference>
<dbReference type="OrthoDB" id="5975154at2759"/>
<evidence type="ECO:0000313" key="19">
    <source>
        <dbReference type="EMBL" id="KAA0191917.1"/>
    </source>
</evidence>
<dbReference type="EMBL" id="LUCM01006041">
    <property type="protein sequence ID" value="KAA0191917.1"/>
    <property type="molecule type" value="Genomic_DNA"/>
</dbReference>
<dbReference type="SUPFAM" id="SSF90112">
    <property type="entry name" value="Neurotransmitter-gated ion-channel transmembrane pore"/>
    <property type="match status" value="1"/>
</dbReference>
<evidence type="ECO:0000256" key="16">
    <source>
        <dbReference type="SAM" id="MobiDB-lite"/>
    </source>
</evidence>
<evidence type="ECO:0000256" key="6">
    <source>
        <dbReference type="ARBA" id="ARBA00023018"/>
    </source>
</evidence>
<feature type="compositionally biased region" description="Polar residues" evidence="16">
    <location>
        <begin position="426"/>
        <end position="435"/>
    </location>
</feature>
<evidence type="ECO:0000256" key="13">
    <source>
        <dbReference type="ARBA" id="ARBA00023303"/>
    </source>
</evidence>
<dbReference type="PANTHER" id="PTHR18945">
    <property type="entry name" value="NEUROTRANSMITTER GATED ION CHANNEL"/>
    <property type="match status" value="1"/>
</dbReference>
<sequence>MIKGAANMELRFAVVVRKTGSVLPIVTEFLLGCVKKEWNDERLRWNPADYNNLRIVRIPCEKLWLPDIVLYNSADDYTSGYMQIKAMVHSTGNVFWSPPAKLRSACKIDITYFPFDDQSCMMKFGSWAYDGWQLNITKRHEKVDMSNYVQNGEWDLLKVTVERFEIVYPCCEEPYPDLRFTIYMRRRTLYYLFNIIFPCLWLTVLSLISFWLPPDSGEKITLGITVLLAFSVFMLLIAENMPATSEFVPLIGIYLTVTMAMTSLSIILTVGVLHLHHKGPNNTPVPKRLRIVLFDYLAPFLRMSSVERYRLASRDRWAQSKAGCNNQPGRINAMLETTTVSNDDSQSSRAVANAIASDNTVRFLGAGKLTASSRCTVSLERCPQQSTTIQSETETEQKNRNFAETGQYRKLTQERNPSHPNRWSDSHGLSRNRSCSDLNSLSGQVWTDASEMERRALTDDLSRLIWHADQQQAHMDEYLTLIQRNQSVEEHSLDIMNEWRMAALIVDRTLFWLFLTVATLATIVILIVMPLFKPNQLTR</sequence>
<keyword evidence="20" id="KW-1185">Reference proteome</keyword>
<keyword evidence="13 15" id="KW-0407">Ion channel</keyword>
<feature type="compositionally biased region" description="Basic and acidic residues" evidence="16">
    <location>
        <begin position="411"/>
        <end position="425"/>
    </location>
</feature>
<comment type="caution">
    <text evidence="19">The sequence shown here is derived from an EMBL/GenBank/DDBJ whole genome shotgun (WGS) entry which is preliminary data.</text>
</comment>
<evidence type="ECO:0000256" key="7">
    <source>
        <dbReference type="ARBA" id="ARBA00023065"/>
    </source>
</evidence>
<keyword evidence="4 15" id="KW-0812">Transmembrane</keyword>
<feature type="region of interest" description="Disordered" evidence="16">
    <location>
        <begin position="381"/>
        <end position="435"/>
    </location>
</feature>
<dbReference type="Pfam" id="PF02932">
    <property type="entry name" value="Neur_chan_memb"/>
    <property type="match status" value="1"/>
</dbReference>
<keyword evidence="9" id="KW-1015">Disulfide bond</keyword>
<dbReference type="PRINTS" id="PR00252">
    <property type="entry name" value="NRIONCHANNEL"/>
</dbReference>
<proteinExistence type="inferred from homology"/>
<dbReference type="NCBIfam" id="TIGR00860">
    <property type="entry name" value="LIC"/>
    <property type="match status" value="1"/>
</dbReference>
<dbReference type="FunFam" id="1.20.58.390:FF:000073">
    <property type="entry name" value="Neuronal acetylcholine receptor subunit alpha-9-II"/>
    <property type="match status" value="1"/>
</dbReference>
<keyword evidence="11" id="KW-0325">Glycoprotein</keyword>
<evidence type="ECO:0000256" key="2">
    <source>
        <dbReference type="ARBA" id="ARBA00022448"/>
    </source>
</evidence>
<evidence type="ECO:0000256" key="3">
    <source>
        <dbReference type="ARBA" id="ARBA00022475"/>
    </source>
</evidence>
<dbReference type="GO" id="GO:0004888">
    <property type="term" value="F:transmembrane signaling receptor activity"/>
    <property type="evidence" value="ECO:0007669"/>
    <property type="project" value="InterPro"/>
</dbReference>
<dbReference type="InterPro" id="IPR036719">
    <property type="entry name" value="Neuro-gated_channel_TM_sf"/>
</dbReference>
<dbReference type="Gene3D" id="1.20.58.390">
    <property type="entry name" value="Neurotransmitter-gated ion-channel transmembrane domain"/>
    <property type="match status" value="2"/>
</dbReference>
<feature type="transmembrane region" description="Helical" evidence="15">
    <location>
        <begin position="250"/>
        <end position="276"/>
    </location>
</feature>
<dbReference type="InterPro" id="IPR006029">
    <property type="entry name" value="Neurotrans-gated_channel_TM"/>
</dbReference>
<dbReference type="PROSITE" id="PS00236">
    <property type="entry name" value="NEUROTR_ION_CHANNEL"/>
    <property type="match status" value="1"/>
</dbReference>
<name>A0A8E0RVV3_9TREM</name>
<keyword evidence="12" id="KW-1071">Ligand-gated ion channel</keyword>
<feature type="transmembrane region" description="Helical" evidence="15">
    <location>
        <begin position="510"/>
        <end position="532"/>
    </location>
</feature>
<keyword evidence="10 19" id="KW-0675">Receptor</keyword>
<evidence type="ECO:0000256" key="14">
    <source>
        <dbReference type="ARBA" id="ARBA00034099"/>
    </source>
</evidence>
<feature type="transmembrane region" description="Helical" evidence="15">
    <location>
        <begin position="220"/>
        <end position="238"/>
    </location>
</feature>
<dbReference type="SUPFAM" id="SSF63712">
    <property type="entry name" value="Nicotinic receptor ligand binding domain-like"/>
    <property type="match status" value="1"/>
</dbReference>
<dbReference type="InterPro" id="IPR006202">
    <property type="entry name" value="Neur_chan_lig-bd"/>
</dbReference>
<dbReference type="Gene3D" id="2.70.170.10">
    <property type="entry name" value="Neurotransmitter-gated ion-channel ligand-binding domain"/>
    <property type="match status" value="1"/>
</dbReference>
<dbReference type="InterPro" id="IPR038050">
    <property type="entry name" value="Neuro_actylchol_rec"/>
</dbReference>
<evidence type="ECO:0000256" key="10">
    <source>
        <dbReference type="ARBA" id="ARBA00023170"/>
    </source>
</evidence>
<dbReference type="FunFam" id="2.70.170.10:FF:000016">
    <property type="entry name" value="Nicotinic acetylcholine receptor subunit"/>
    <property type="match status" value="1"/>
</dbReference>
<gene>
    <name evidence="19" type="ORF">FBUS_02767</name>
</gene>
<keyword evidence="7 15" id="KW-0406">Ion transport</keyword>